<feature type="domain" description="Peptidase C45 hydrolase" evidence="1">
    <location>
        <begin position="98"/>
        <end position="221"/>
    </location>
</feature>
<dbReference type="Gene3D" id="3.60.60.10">
    <property type="entry name" value="Penicillin V Acylase, Chain A"/>
    <property type="match status" value="1"/>
</dbReference>
<dbReference type="Proteomes" id="UP000533598">
    <property type="component" value="Unassembled WGS sequence"/>
</dbReference>
<name>A0A7W7FXU0_9PSEU</name>
<comment type="caution">
    <text evidence="2">The sequence shown here is derived from an EMBL/GenBank/DDBJ whole genome shotgun (WGS) entry which is preliminary data.</text>
</comment>
<organism evidence="2 3">
    <name type="scientific">Crossiella cryophila</name>
    <dbReference type="NCBI Taxonomy" id="43355"/>
    <lineage>
        <taxon>Bacteria</taxon>
        <taxon>Bacillati</taxon>
        <taxon>Actinomycetota</taxon>
        <taxon>Actinomycetes</taxon>
        <taxon>Pseudonocardiales</taxon>
        <taxon>Pseudonocardiaceae</taxon>
        <taxon>Crossiella</taxon>
    </lineage>
</organism>
<dbReference type="Pfam" id="PF03417">
    <property type="entry name" value="AAT"/>
    <property type="match status" value="1"/>
</dbReference>
<sequence>MTGDIRCSTTFRAFAEASPGPAWRDHVRRHWPRLRATAADHPDAQTWRTTVLSLTSSPLAHLAADLAEAAGLPDPDLPAFLTHVNPPAPVVSGAQGTGGASLIRNLDIDVNQHESTLWLSKLGTRRVLGTTSGLWGLLDGMNEDGLAVSLTSGGDHRHTEGLSGPLLVRHLLEHCTTVAAVDEVLACWPTASTHDLTVIDATGARAGYRLTPGEPTQRGRTRHWPEVSEAIAAMLTRPRHRTGYTTGAGTLHTAVYHPAEGELTLIWPDGVRTWSFTNFTPAQRLLEYPATPA</sequence>
<dbReference type="AlphaFoldDB" id="A0A7W7FXU0"/>
<dbReference type="InterPro" id="IPR005079">
    <property type="entry name" value="Peptidase_C45_hydrolase"/>
</dbReference>
<gene>
    <name evidence="2" type="ORF">HNR67_007543</name>
</gene>
<evidence type="ECO:0000313" key="3">
    <source>
        <dbReference type="Proteomes" id="UP000533598"/>
    </source>
</evidence>
<accession>A0A7W7FXU0</accession>
<protein>
    <recommendedName>
        <fullName evidence="1">Peptidase C45 hydrolase domain-containing protein</fullName>
    </recommendedName>
</protein>
<evidence type="ECO:0000259" key="1">
    <source>
        <dbReference type="Pfam" id="PF03417"/>
    </source>
</evidence>
<evidence type="ECO:0000313" key="2">
    <source>
        <dbReference type="EMBL" id="MBB4681425.1"/>
    </source>
</evidence>
<proteinExistence type="predicted"/>
<dbReference type="RefSeq" id="WP_185007985.1">
    <property type="nucleotide sequence ID" value="NZ_BAAAUI010000008.1"/>
</dbReference>
<reference evidence="2 3" key="1">
    <citation type="submission" date="2020-08" db="EMBL/GenBank/DDBJ databases">
        <title>Sequencing the genomes of 1000 actinobacteria strains.</title>
        <authorList>
            <person name="Klenk H.-P."/>
        </authorList>
    </citation>
    <scope>NUCLEOTIDE SEQUENCE [LARGE SCALE GENOMIC DNA]</scope>
    <source>
        <strain evidence="2 3">DSM 44230</strain>
    </source>
</reference>
<dbReference type="InterPro" id="IPR029055">
    <property type="entry name" value="Ntn_hydrolases_N"/>
</dbReference>
<keyword evidence="3" id="KW-1185">Reference proteome</keyword>
<dbReference type="SUPFAM" id="SSF56235">
    <property type="entry name" value="N-terminal nucleophile aminohydrolases (Ntn hydrolases)"/>
    <property type="match status" value="1"/>
</dbReference>
<dbReference type="EMBL" id="JACHMH010000001">
    <property type="protein sequence ID" value="MBB4681425.1"/>
    <property type="molecule type" value="Genomic_DNA"/>
</dbReference>